<sequence length="301" mass="32697">MNFSPTNNAINLSLLPPPEIIESLDYEDILANMTADLKNRMPEFDAMVESDPVFKVLEIAAYRELLLRQRINEASRAVMVAYAGGTDLDHLAALFGVERLVITPADLEANPPVKAVMESDERLRQRIPFSLEGYSTAGPSGAYKYHALAVSTEVKDVAISSPLPGEVHVAVLSTLADGTPDEVLLGQITETLTHDDIRPLTDRVIVKAASIKYYQVDAELLFHSGPDKTLVAQLAREALTRYLHEEQTLGNEITQSGIFAALHQPGVKKVILQNPSTDIAVAADEAAYCTDINLAIGASYG</sequence>
<feature type="domain" description="Baseplate J-like C-terminal" evidence="2">
    <location>
        <begin position="214"/>
        <end position="294"/>
    </location>
</feature>
<dbReference type="Proteomes" id="UP000032568">
    <property type="component" value="Chromosome"/>
</dbReference>
<evidence type="ECO:0000259" key="1">
    <source>
        <dbReference type="Pfam" id="PF26078"/>
    </source>
</evidence>
<dbReference type="PANTHER" id="PTHR35862">
    <property type="entry name" value="FELS-2 PROPHAGE PROTEIN"/>
    <property type="match status" value="1"/>
</dbReference>
<dbReference type="Pfam" id="PF26079">
    <property type="entry name" value="Baseplate_J_C"/>
    <property type="match status" value="1"/>
</dbReference>
<name>A0AAE9YNP6_9GAMM</name>
<keyword evidence="4" id="KW-1185">Reference proteome</keyword>
<evidence type="ECO:0000313" key="3">
    <source>
        <dbReference type="EMBL" id="WDD98390.1"/>
    </source>
</evidence>
<dbReference type="InterPro" id="IPR058531">
    <property type="entry name" value="Baseplate_J_M"/>
</dbReference>
<dbReference type="AlphaFoldDB" id="A0AAE9YNP6"/>
<reference evidence="3 4" key="2">
    <citation type="journal article" date="2022" name="Mar. Drugs">
        <title>Bioassay-Guided Fractionation Leads to the Detection of Cholic Acid Generated by the Rare Thalassomonas sp.</title>
        <authorList>
            <person name="Pheiffer F."/>
            <person name="Schneider Y.K."/>
            <person name="Hansen E.H."/>
            <person name="Andersen J.H."/>
            <person name="Isaksson J."/>
            <person name="Busche T."/>
            <person name="R C."/>
            <person name="Kalinowski J."/>
            <person name="Zyl L.V."/>
            <person name="Trindade M."/>
        </authorList>
    </citation>
    <scope>NUCLEOTIDE SEQUENCE [LARGE SCALE GENOMIC DNA]</scope>
    <source>
        <strain evidence="3 4">A5K-106</strain>
    </source>
</reference>
<dbReference type="InterPro" id="IPR052726">
    <property type="entry name" value="Phage_Baseplate_Hub"/>
</dbReference>
<dbReference type="InterPro" id="IPR058530">
    <property type="entry name" value="Baseplate_J-like_C"/>
</dbReference>
<feature type="domain" description="Baseplate J-like central" evidence="1">
    <location>
        <begin position="135"/>
        <end position="208"/>
    </location>
</feature>
<accession>A0AAE9YNP6</accession>
<dbReference type="InterPro" id="IPR014507">
    <property type="entry name" value="Baseplate_assembly_J_pred"/>
</dbReference>
<dbReference type="KEGG" id="tact:SG35_024485"/>
<dbReference type="RefSeq" id="WP_044836096.1">
    <property type="nucleotide sequence ID" value="NZ_CP059735.1"/>
</dbReference>
<dbReference type="Pfam" id="PF26078">
    <property type="entry name" value="Baseplate_J_M"/>
    <property type="match status" value="1"/>
</dbReference>
<dbReference type="EMBL" id="CP059735">
    <property type="protein sequence ID" value="WDD98390.1"/>
    <property type="molecule type" value="Genomic_DNA"/>
</dbReference>
<dbReference type="PANTHER" id="PTHR35862:SF1">
    <property type="entry name" value="FELS-2 PROPHAGE PROTEIN"/>
    <property type="match status" value="1"/>
</dbReference>
<protein>
    <submittedName>
        <fullName evidence="3">Baseplate J/gp47 family protein</fullName>
    </submittedName>
</protein>
<gene>
    <name evidence="3" type="ORF">SG35_024485</name>
</gene>
<evidence type="ECO:0000313" key="4">
    <source>
        <dbReference type="Proteomes" id="UP000032568"/>
    </source>
</evidence>
<dbReference type="PIRSF" id="PIRSF020481">
    <property type="entry name" value="BAP"/>
    <property type="match status" value="1"/>
</dbReference>
<evidence type="ECO:0000259" key="2">
    <source>
        <dbReference type="Pfam" id="PF26079"/>
    </source>
</evidence>
<proteinExistence type="predicted"/>
<organism evidence="3 4">
    <name type="scientific">Thalassomonas actiniarum</name>
    <dbReference type="NCBI Taxonomy" id="485447"/>
    <lineage>
        <taxon>Bacteria</taxon>
        <taxon>Pseudomonadati</taxon>
        <taxon>Pseudomonadota</taxon>
        <taxon>Gammaproteobacteria</taxon>
        <taxon>Alteromonadales</taxon>
        <taxon>Colwelliaceae</taxon>
        <taxon>Thalassomonas</taxon>
    </lineage>
</organism>
<reference evidence="3 4" key="1">
    <citation type="journal article" date="2015" name="Genome Announc.">
        <title>Draft Genome Sequences of Marine Isolates of Thalassomonas viridans and Thalassomonas actiniarum.</title>
        <authorList>
            <person name="Olonade I."/>
            <person name="van Zyl L.J."/>
            <person name="Trindade M."/>
        </authorList>
    </citation>
    <scope>NUCLEOTIDE SEQUENCE [LARGE SCALE GENOMIC DNA]</scope>
    <source>
        <strain evidence="3 4">A5K-106</strain>
    </source>
</reference>